<comment type="caution">
    <text evidence="1">The sequence shown here is derived from an EMBL/GenBank/DDBJ whole genome shotgun (WGS) entry which is preliminary data.</text>
</comment>
<name>A0A8J6BLB4_ELECQ</name>
<accession>A0A8J6BLB4</accession>
<organism evidence="1 2">
    <name type="scientific">Eleutherodactylus coqui</name>
    <name type="common">Puerto Rican coqui</name>
    <dbReference type="NCBI Taxonomy" id="57060"/>
    <lineage>
        <taxon>Eukaryota</taxon>
        <taxon>Metazoa</taxon>
        <taxon>Chordata</taxon>
        <taxon>Craniata</taxon>
        <taxon>Vertebrata</taxon>
        <taxon>Euteleostomi</taxon>
        <taxon>Amphibia</taxon>
        <taxon>Batrachia</taxon>
        <taxon>Anura</taxon>
        <taxon>Neobatrachia</taxon>
        <taxon>Hyloidea</taxon>
        <taxon>Eleutherodactylidae</taxon>
        <taxon>Eleutherodactylinae</taxon>
        <taxon>Eleutherodactylus</taxon>
        <taxon>Eleutherodactylus</taxon>
    </lineage>
</organism>
<sequence length="82" mass="9479">MCFSNKSYLKLKNGQKSHMYSKMAPLKTTACHTKNTHSQSCYGTMKAAMQKNICFTQKRAFYCAKVEKSNIYIYIHTILEVL</sequence>
<keyword evidence="2" id="KW-1185">Reference proteome</keyword>
<dbReference type="Proteomes" id="UP000770717">
    <property type="component" value="Unassembled WGS sequence"/>
</dbReference>
<reference evidence="1" key="1">
    <citation type="thesis" date="2020" institute="ProQuest LLC" country="789 East Eisenhower Parkway, Ann Arbor, MI, USA">
        <title>Comparative Genomics and Chromosome Evolution.</title>
        <authorList>
            <person name="Mudd A.B."/>
        </authorList>
    </citation>
    <scope>NUCLEOTIDE SEQUENCE</scope>
    <source>
        <strain evidence="1">HN-11 Male</strain>
        <tissue evidence="1">Kidney and liver</tissue>
    </source>
</reference>
<gene>
    <name evidence="1" type="ORF">GDO78_014390</name>
</gene>
<evidence type="ECO:0000313" key="1">
    <source>
        <dbReference type="EMBL" id="KAG9462313.1"/>
    </source>
</evidence>
<dbReference type="EMBL" id="WNTK01012107">
    <property type="protein sequence ID" value="KAG9462313.1"/>
    <property type="molecule type" value="Genomic_DNA"/>
</dbReference>
<dbReference type="AlphaFoldDB" id="A0A8J6BLB4"/>
<protein>
    <submittedName>
        <fullName evidence="1">Uncharacterized protein</fullName>
    </submittedName>
</protein>
<evidence type="ECO:0000313" key="2">
    <source>
        <dbReference type="Proteomes" id="UP000770717"/>
    </source>
</evidence>
<proteinExistence type="predicted"/>